<protein>
    <submittedName>
        <fullName evidence="1">Uncharacterized protein</fullName>
    </submittedName>
</protein>
<accession>A0A7S2CF38</accession>
<evidence type="ECO:0000313" key="1">
    <source>
        <dbReference type="EMBL" id="CAD9423570.1"/>
    </source>
</evidence>
<dbReference type="EMBL" id="HBGS01028087">
    <property type="protein sequence ID" value="CAD9423570.1"/>
    <property type="molecule type" value="Transcribed_RNA"/>
</dbReference>
<dbReference type="AlphaFoldDB" id="A0A7S2CF38"/>
<gene>
    <name evidence="1" type="ORF">DSPE1174_LOCUS14227</name>
</gene>
<name>A0A7S2CF38_9STRA</name>
<reference evidence="1" key="1">
    <citation type="submission" date="2021-01" db="EMBL/GenBank/DDBJ databases">
        <authorList>
            <person name="Corre E."/>
            <person name="Pelletier E."/>
            <person name="Niang G."/>
            <person name="Scheremetjew M."/>
            <person name="Finn R."/>
            <person name="Kale V."/>
            <person name="Holt S."/>
            <person name="Cochrane G."/>
            <person name="Meng A."/>
            <person name="Brown T."/>
            <person name="Cohen L."/>
        </authorList>
    </citation>
    <scope>NUCLEOTIDE SEQUENCE</scope>
    <source>
        <strain evidence="1">CCMP1381</strain>
    </source>
</reference>
<proteinExistence type="predicted"/>
<sequence length="157" mass="18109">MTSYHMRRQVVHEQVQAGNTVAEYIRGDDTAADIPRVQDQGDVEMYSYKSQGKRSKLKRSPQIVALIQELWGLAAQGADAQDQKNYITMIRKFHLLIVPPGSEDDIEKVAQDDWERDSKGASTLSYELFFESIWQLVDTWTETTEEEEYARCPPFFV</sequence>
<organism evidence="1">
    <name type="scientific">Octactis speculum</name>
    <dbReference type="NCBI Taxonomy" id="3111310"/>
    <lineage>
        <taxon>Eukaryota</taxon>
        <taxon>Sar</taxon>
        <taxon>Stramenopiles</taxon>
        <taxon>Ochrophyta</taxon>
        <taxon>Dictyochophyceae</taxon>
        <taxon>Dictyochales</taxon>
        <taxon>Dictyochaceae</taxon>
        <taxon>Octactis</taxon>
    </lineage>
</organism>